<dbReference type="InterPro" id="IPR011033">
    <property type="entry name" value="PRC_barrel-like_sf"/>
</dbReference>
<protein>
    <recommendedName>
        <fullName evidence="4">PRC-barrel domain-containing protein</fullName>
    </recommendedName>
</protein>
<proteinExistence type="predicted"/>
<evidence type="ECO:0008006" key="4">
    <source>
        <dbReference type="Google" id="ProtNLM"/>
    </source>
</evidence>
<organism evidence="2 3">
    <name type="scientific">Granulosicoccus antarcticus IMCC3135</name>
    <dbReference type="NCBI Taxonomy" id="1192854"/>
    <lineage>
        <taxon>Bacteria</taxon>
        <taxon>Pseudomonadati</taxon>
        <taxon>Pseudomonadota</taxon>
        <taxon>Gammaproteobacteria</taxon>
        <taxon>Chromatiales</taxon>
        <taxon>Granulosicoccaceae</taxon>
        <taxon>Granulosicoccus</taxon>
    </lineage>
</organism>
<dbReference type="GO" id="GO:0030077">
    <property type="term" value="C:plasma membrane light-harvesting complex"/>
    <property type="evidence" value="ECO:0007669"/>
    <property type="project" value="InterPro"/>
</dbReference>
<accession>A0A2Z2P2S4</accession>
<dbReference type="OrthoDB" id="9793882at2"/>
<dbReference type="KEGG" id="gai:IMCC3135_28090"/>
<evidence type="ECO:0000256" key="1">
    <source>
        <dbReference type="SAM" id="MobiDB-lite"/>
    </source>
</evidence>
<feature type="compositionally biased region" description="Basic and acidic residues" evidence="1">
    <location>
        <begin position="147"/>
        <end position="157"/>
    </location>
</feature>
<evidence type="ECO:0000313" key="3">
    <source>
        <dbReference type="Proteomes" id="UP000250079"/>
    </source>
</evidence>
<dbReference type="RefSeq" id="WP_088920562.1">
    <property type="nucleotide sequence ID" value="NZ_CP018632.1"/>
</dbReference>
<dbReference type="GO" id="GO:0019684">
    <property type="term" value="P:photosynthesis, light reaction"/>
    <property type="evidence" value="ECO:0007669"/>
    <property type="project" value="InterPro"/>
</dbReference>
<name>A0A2Z2P2S4_9GAMM</name>
<dbReference type="InterPro" id="IPR014747">
    <property type="entry name" value="Bac_photo_RC_H_C"/>
</dbReference>
<evidence type="ECO:0000313" key="2">
    <source>
        <dbReference type="EMBL" id="ASJ75670.1"/>
    </source>
</evidence>
<dbReference type="Proteomes" id="UP000250079">
    <property type="component" value="Chromosome"/>
</dbReference>
<dbReference type="Gene3D" id="3.90.50.10">
    <property type="entry name" value="Photosynthetic Reaction Center, subunit H, domain 2"/>
    <property type="match status" value="2"/>
</dbReference>
<feature type="region of interest" description="Disordered" evidence="1">
    <location>
        <begin position="134"/>
        <end position="157"/>
    </location>
</feature>
<reference evidence="2 3" key="1">
    <citation type="submission" date="2016-12" db="EMBL/GenBank/DDBJ databases">
        <authorList>
            <person name="Song W.-J."/>
            <person name="Kurnit D.M."/>
        </authorList>
    </citation>
    <scope>NUCLEOTIDE SEQUENCE [LARGE SCALE GENOMIC DNA]</scope>
    <source>
        <strain evidence="2 3">IMCC3135</strain>
    </source>
</reference>
<dbReference type="AlphaFoldDB" id="A0A2Z2P2S4"/>
<dbReference type="SUPFAM" id="SSF50346">
    <property type="entry name" value="PRC-barrel domain"/>
    <property type="match status" value="2"/>
</dbReference>
<sequence length="254" mass="28978">MLISLKNLNDFTIAASDGPIGHLTNCYFDDASWVTRYLVVKTDGTWFNRQSLLVSPISIRVVDIETRTIHLTLTREQLKHSPDIDTEKTVSRQHEIEYHKYYGYPTYWKALGIWGYGDHPYELNSEHALYDPTCAEGRQSSSDEVPDGSKTKAHHNDPHLRSTEEVLGYYIYATDGDIGHADDLLIDNESWSIRYLVVKTGHWWKETRVLIVPRAIKEVSWAKSVVTVAMTREGIKHAAQFSSIAKLNLSTLPD</sequence>
<keyword evidence="3" id="KW-1185">Reference proteome</keyword>
<gene>
    <name evidence="2" type="ORF">IMCC3135_28090</name>
</gene>
<dbReference type="EMBL" id="CP018632">
    <property type="protein sequence ID" value="ASJ75670.1"/>
    <property type="molecule type" value="Genomic_DNA"/>
</dbReference>